<dbReference type="Pfam" id="PF00702">
    <property type="entry name" value="Hydrolase"/>
    <property type="match status" value="1"/>
</dbReference>
<organism evidence="1 2">
    <name type="scientific">Reyranella humidisoli</name>
    <dbReference type="NCBI Taxonomy" id="2849149"/>
    <lineage>
        <taxon>Bacteria</taxon>
        <taxon>Pseudomonadati</taxon>
        <taxon>Pseudomonadota</taxon>
        <taxon>Alphaproteobacteria</taxon>
        <taxon>Hyphomicrobiales</taxon>
        <taxon>Reyranellaceae</taxon>
        <taxon>Reyranella</taxon>
    </lineage>
</organism>
<evidence type="ECO:0000313" key="2">
    <source>
        <dbReference type="Proteomes" id="UP000727907"/>
    </source>
</evidence>
<dbReference type="RefSeq" id="WP_216957155.1">
    <property type="nucleotide sequence ID" value="NZ_JAHOPB010000001.1"/>
</dbReference>
<keyword evidence="1" id="KW-0378">Hydrolase</keyword>
<comment type="caution">
    <text evidence="1">The sequence shown here is derived from an EMBL/GenBank/DDBJ whole genome shotgun (WGS) entry which is preliminary data.</text>
</comment>
<dbReference type="NCBIfam" id="TIGR01549">
    <property type="entry name" value="HAD-SF-IA-v1"/>
    <property type="match status" value="1"/>
</dbReference>
<dbReference type="PANTHER" id="PTHR47829:SF1">
    <property type="entry name" value="HAD FAMILY PHOSPHATASE"/>
    <property type="match status" value="1"/>
</dbReference>
<protein>
    <submittedName>
        <fullName evidence="1">HAD-IA family hydrolase</fullName>
    </submittedName>
</protein>
<dbReference type="SFLD" id="SFLDG01129">
    <property type="entry name" value="C1.5:_HAD__Beta-PGM__Phosphata"/>
    <property type="match status" value="1"/>
</dbReference>
<dbReference type="InterPro" id="IPR052898">
    <property type="entry name" value="ACAD10-like"/>
</dbReference>
<dbReference type="InterPro" id="IPR011945">
    <property type="entry name" value="HAD-SF_ppase_IA/epoxid_hydro_N"/>
</dbReference>
<accession>A0ABS6IEI5</accession>
<dbReference type="NCBIfam" id="TIGR01509">
    <property type="entry name" value="HAD-SF-IA-v3"/>
    <property type="match status" value="1"/>
</dbReference>
<evidence type="ECO:0000313" key="1">
    <source>
        <dbReference type="EMBL" id="MBU8872875.1"/>
    </source>
</evidence>
<dbReference type="CDD" id="cd02603">
    <property type="entry name" value="HAD_sEH-N_like"/>
    <property type="match status" value="1"/>
</dbReference>
<dbReference type="NCBIfam" id="TIGR02247">
    <property type="entry name" value="HAD-1A3-hyp"/>
    <property type="match status" value="1"/>
</dbReference>
<dbReference type="EMBL" id="JAHOPB010000001">
    <property type="protein sequence ID" value="MBU8872875.1"/>
    <property type="molecule type" value="Genomic_DNA"/>
</dbReference>
<reference evidence="1 2" key="1">
    <citation type="submission" date="2021-06" db="EMBL/GenBank/DDBJ databases">
        <authorList>
            <person name="Lee D.H."/>
        </authorList>
    </citation>
    <scope>NUCLEOTIDE SEQUENCE [LARGE SCALE GENOMIC DNA]</scope>
    <source>
        <strain evidence="1 2">MMS21-HV4-11</strain>
    </source>
</reference>
<dbReference type="PANTHER" id="PTHR47829">
    <property type="entry name" value="HYDROLASE, PUTATIVE (AFU_ORTHOLOGUE AFUA_1G12880)-RELATED"/>
    <property type="match status" value="1"/>
</dbReference>
<keyword evidence="2" id="KW-1185">Reference proteome</keyword>
<name>A0ABS6IEI5_9HYPH</name>
<proteinExistence type="predicted"/>
<dbReference type="Proteomes" id="UP000727907">
    <property type="component" value="Unassembled WGS sequence"/>
</dbReference>
<dbReference type="SFLD" id="SFLDS00003">
    <property type="entry name" value="Haloacid_Dehalogenase"/>
    <property type="match status" value="1"/>
</dbReference>
<dbReference type="GO" id="GO:0016787">
    <property type="term" value="F:hydrolase activity"/>
    <property type="evidence" value="ECO:0007669"/>
    <property type="project" value="UniProtKB-KW"/>
</dbReference>
<gene>
    <name evidence="1" type="ORF">KQ910_03830</name>
</gene>
<dbReference type="InterPro" id="IPR006439">
    <property type="entry name" value="HAD-SF_hydro_IA"/>
</dbReference>
<sequence length="221" mass="24253">MNTSHAKTPLAVLWDFGGVILSSPFEAFNRYEAEAGLPKDFLRGLNARNPDTNAWAKMERSEVSLDGFVTLFEEEARLQGHRVEGLKILQALSGDIRPQMVEALRRCKAAFRVACITNNVKSGEGPGMARSPEKAKAVSEVLSLFEHVVESSKIGLRKPDPKIYQHACDLLGVPPDRCIYLDDLGINLKPARAMGMRTIKVGDPDVAIDELQAMVGIPLRG</sequence>